<accession>A0A645HYT1</accession>
<protein>
    <submittedName>
        <fullName evidence="1">Uncharacterized protein</fullName>
    </submittedName>
</protein>
<reference evidence="1" key="1">
    <citation type="submission" date="2019-08" db="EMBL/GenBank/DDBJ databases">
        <authorList>
            <person name="Kucharzyk K."/>
            <person name="Murdoch R.W."/>
            <person name="Higgins S."/>
            <person name="Loffler F."/>
        </authorList>
    </citation>
    <scope>NUCLEOTIDE SEQUENCE</scope>
</reference>
<gene>
    <name evidence="1" type="ORF">SDC9_187990</name>
</gene>
<evidence type="ECO:0000313" key="1">
    <source>
        <dbReference type="EMBL" id="MPN40453.1"/>
    </source>
</evidence>
<dbReference type="AlphaFoldDB" id="A0A645HYT1"/>
<organism evidence="1">
    <name type="scientific">bioreactor metagenome</name>
    <dbReference type="NCBI Taxonomy" id="1076179"/>
    <lineage>
        <taxon>unclassified sequences</taxon>
        <taxon>metagenomes</taxon>
        <taxon>ecological metagenomes</taxon>
    </lineage>
</organism>
<dbReference type="EMBL" id="VSSQ01096870">
    <property type="protein sequence ID" value="MPN40453.1"/>
    <property type="molecule type" value="Genomic_DNA"/>
</dbReference>
<proteinExistence type="predicted"/>
<comment type="caution">
    <text evidence="1">The sequence shown here is derived from an EMBL/GenBank/DDBJ whole genome shotgun (WGS) entry which is preliminary data.</text>
</comment>
<name>A0A645HYT1_9ZZZZ</name>
<sequence length="67" mass="7371">MAVGKANAQSLRVIHLLSKAIKIDIIVTAAVHLGEPELFCLHTCLILSISKNNYEHLSNTKNVGRDF</sequence>